<dbReference type="EMBL" id="FOFV01000008">
    <property type="protein sequence ID" value="SER37628.1"/>
    <property type="molecule type" value="Genomic_DNA"/>
</dbReference>
<dbReference type="GO" id="GO:0000976">
    <property type="term" value="F:transcription cis-regulatory region binding"/>
    <property type="evidence" value="ECO:0007669"/>
    <property type="project" value="TreeGrafter"/>
</dbReference>
<feature type="compositionally biased region" description="Basic and acidic residues" evidence="4">
    <location>
        <begin position="356"/>
        <end position="376"/>
    </location>
</feature>
<dbReference type="InterPro" id="IPR000843">
    <property type="entry name" value="HTH_LacI"/>
</dbReference>
<feature type="region of interest" description="Disordered" evidence="4">
    <location>
        <begin position="315"/>
        <end position="376"/>
    </location>
</feature>
<dbReference type="GO" id="GO:0003700">
    <property type="term" value="F:DNA-binding transcription factor activity"/>
    <property type="evidence" value="ECO:0007669"/>
    <property type="project" value="TreeGrafter"/>
</dbReference>
<dbReference type="Proteomes" id="UP000199503">
    <property type="component" value="Unassembled WGS sequence"/>
</dbReference>
<evidence type="ECO:0000313" key="6">
    <source>
        <dbReference type="EMBL" id="SER37628.1"/>
    </source>
</evidence>
<reference evidence="7" key="1">
    <citation type="submission" date="2016-10" db="EMBL/GenBank/DDBJ databases">
        <authorList>
            <person name="Varghese N."/>
            <person name="Submissions S."/>
        </authorList>
    </citation>
    <scope>NUCLEOTIDE SEQUENCE [LARGE SCALE GENOMIC DNA]</scope>
    <source>
        <strain evidence="7">DSM 44437</strain>
    </source>
</reference>
<evidence type="ECO:0000259" key="5">
    <source>
        <dbReference type="PROSITE" id="PS50932"/>
    </source>
</evidence>
<feature type="compositionally biased region" description="Polar residues" evidence="4">
    <location>
        <begin position="322"/>
        <end position="341"/>
    </location>
</feature>
<dbReference type="CDD" id="cd06267">
    <property type="entry name" value="PBP1_LacI_sugar_binding-like"/>
    <property type="match status" value="1"/>
</dbReference>
<dbReference type="InterPro" id="IPR028082">
    <property type="entry name" value="Peripla_BP_I"/>
</dbReference>
<dbReference type="SUPFAM" id="SSF47413">
    <property type="entry name" value="lambda repressor-like DNA-binding domains"/>
    <property type="match status" value="1"/>
</dbReference>
<gene>
    <name evidence="6" type="ORF">SAMN04488000_108251</name>
</gene>
<proteinExistence type="predicted"/>
<dbReference type="PANTHER" id="PTHR30146:SF109">
    <property type="entry name" value="HTH-TYPE TRANSCRIPTIONAL REGULATOR GALS"/>
    <property type="match status" value="1"/>
</dbReference>
<keyword evidence="7" id="KW-1185">Reference proteome</keyword>
<dbReference type="PROSITE" id="PS50932">
    <property type="entry name" value="HTH_LACI_2"/>
    <property type="match status" value="1"/>
</dbReference>
<evidence type="ECO:0000256" key="4">
    <source>
        <dbReference type="SAM" id="MobiDB-lite"/>
    </source>
</evidence>
<evidence type="ECO:0000313" key="7">
    <source>
        <dbReference type="Proteomes" id="UP000199503"/>
    </source>
</evidence>
<dbReference type="SMART" id="SM00354">
    <property type="entry name" value="HTH_LACI"/>
    <property type="match status" value="1"/>
</dbReference>
<protein>
    <submittedName>
        <fullName evidence="6">Transcriptional regulator, LacI family</fullName>
    </submittedName>
</protein>
<dbReference type="OrthoDB" id="59108at2"/>
<keyword evidence="1" id="KW-0805">Transcription regulation</keyword>
<dbReference type="AlphaFoldDB" id="A0A1H9NNW2"/>
<dbReference type="SUPFAM" id="SSF53822">
    <property type="entry name" value="Periplasmic binding protein-like I"/>
    <property type="match status" value="1"/>
</dbReference>
<dbReference type="CDD" id="cd01392">
    <property type="entry name" value="HTH_LacI"/>
    <property type="match status" value="1"/>
</dbReference>
<evidence type="ECO:0000256" key="2">
    <source>
        <dbReference type="ARBA" id="ARBA00023125"/>
    </source>
</evidence>
<organism evidence="6 7">
    <name type="scientific">Lentzea albida</name>
    <dbReference type="NCBI Taxonomy" id="65499"/>
    <lineage>
        <taxon>Bacteria</taxon>
        <taxon>Bacillati</taxon>
        <taxon>Actinomycetota</taxon>
        <taxon>Actinomycetes</taxon>
        <taxon>Pseudonocardiales</taxon>
        <taxon>Pseudonocardiaceae</taxon>
        <taxon>Lentzea</taxon>
    </lineage>
</organism>
<dbReference type="InterPro" id="IPR010982">
    <property type="entry name" value="Lambda_DNA-bd_dom_sf"/>
</dbReference>
<keyword evidence="3" id="KW-0804">Transcription</keyword>
<dbReference type="Pfam" id="PF13377">
    <property type="entry name" value="Peripla_BP_3"/>
    <property type="match status" value="1"/>
</dbReference>
<sequence>MIRPTMEDVALRAGVSRALVSLVMRGSPKVSELRRSAVLKAAEELGYSPHAMARSLASRTSTVLGVMVSDLHNAFFAEVVDGIDEVARDQGFDVIINTGGRSPARERRALESLLSFRPAGLILLSPVVPATAISKAAEQLPVVLVARSSRVSTVDTVNDDGEVGARLAVDHLVSLGHQRIAHLDGGEGTQAGPRRRGYVAAMESHGLVPQVVSSEYTDAAGARAIRSLISDRVLPTAILSCNDFNAVGAISALEDAGLRVPGDVSVVGYDNTSLAALRHVSLTTIDQPRAEFGRLAAGALLQRVREERTEPVRHLLTPSLVVRNTTAPPATSRRSSGSPFLSTAGGDSAESGSRTADFEAKSPERRSRDQEHGGPR</sequence>
<accession>A0A1H9NNW2</accession>
<dbReference type="RefSeq" id="WP_089919122.1">
    <property type="nucleotide sequence ID" value="NZ_FOFV01000008.1"/>
</dbReference>
<evidence type="ECO:0000256" key="3">
    <source>
        <dbReference type="ARBA" id="ARBA00023163"/>
    </source>
</evidence>
<keyword evidence="2" id="KW-0238">DNA-binding</keyword>
<dbReference type="Pfam" id="PF00356">
    <property type="entry name" value="LacI"/>
    <property type="match status" value="1"/>
</dbReference>
<dbReference type="Gene3D" id="1.10.260.40">
    <property type="entry name" value="lambda repressor-like DNA-binding domains"/>
    <property type="match status" value="1"/>
</dbReference>
<dbReference type="PANTHER" id="PTHR30146">
    <property type="entry name" value="LACI-RELATED TRANSCRIPTIONAL REPRESSOR"/>
    <property type="match status" value="1"/>
</dbReference>
<dbReference type="Gene3D" id="3.40.50.2300">
    <property type="match status" value="2"/>
</dbReference>
<dbReference type="STRING" id="65499.SAMN04488000_108251"/>
<dbReference type="InterPro" id="IPR046335">
    <property type="entry name" value="LacI/GalR-like_sensor"/>
</dbReference>
<evidence type="ECO:0000256" key="1">
    <source>
        <dbReference type="ARBA" id="ARBA00023015"/>
    </source>
</evidence>
<name>A0A1H9NNW2_9PSEU</name>
<feature type="domain" description="HTH lacI-type" evidence="5">
    <location>
        <begin position="4"/>
        <end position="58"/>
    </location>
</feature>